<comment type="caution">
    <text evidence="1">The sequence shown here is derived from an EMBL/GenBank/DDBJ whole genome shotgun (WGS) entry which is preliminary data.</text>
</comment>
<dbReference type="PANTHER" id="PTHR11669:SF8">
    <property type="entry name" value="DNA POLYMERASE III SUBUNIT DELTA"/>
    <property type="match status" value="1"/>
</dbReference>
<organism evidence="1 2">
    <name type="scientific">Cryomorpha ignava</name>
    <dbReference type="NCBI Taxonomy" id="101383"/>
    <lineage>
        <taxon>Bacteria</taxon>
        <taxon>Pseudomonadati</taxon>
        <taxon>Bacteroidota</taxon>
        <taxon>Flavobacteriia</taxon>
        <taxon>Flavobacteriales</taxon>
        <taxon>Cryomorphaceae</taxon>
        <taxon>Cryomorpha</taxon>
    </lineage>
</organism>
<evidence type="ECO:0000313" key="1">
    <source>
        <dbReference type="EMBL" id="NEN25257.1"/>
    </source>
</evidence>
<dbReference type="AlphaFoldDB" id="A0A7K3WUA7"/>
<dbReference type="GO" id="GO:0006261">
    <property type="term" value="P:DNA-templated DNA replication"/>
    <property type="evidence" value="ECO:0007669"/>
    <property type="project" value="TreeGrafter"/>
</dbReference>
<name>A0A7K3WUA7_9FLAO</name>
<dbReference type="Proteomes" id="UP000486602">
    <property type="component" value="Unassembled WGS sequence"/>
</dbReference>
<reference evidence="1 2" key="1">
    <citation type="submission" date="2020-02" db="EMBL/GenBank/DDBJ databases">
        <title>Out from the shadows clarifying the taxonomy of the family Cryomorphaceae and related taxa by utilizing the GTDB taxonomic framework.</title>
        <authorList>
            <person name="Bowman J.P."/>
        </authorList>
    </citation>
    <scope>NUCLEOTIDE SEQUENCE [LARGE SCALE GENOMIC DNA]</scope>
    <source>
        <strain evidence="1 2">QSSC 1-22</strain>
    </source>
</reference>
<accession>A0A7K3WUA7</accession>
<evidence type="ECO:0000313" key="2">
    <source>
        <dbReference type="Proteomes" id="UP000486602"/>
    </source>
</evidence>
<dbReference type="Pfam" id="PF13177">
    <property type="entry name" value="DNA_pol3_delta2"/>
    <property type="match status" value="1"/>
</dbReference>
<dbReference type="SUPFAM" id="SSF52540">
    <property type="entry name" value="P-loop containing nucleoside triphosphate hydrolases"/>
    <property type="match status" value="1"/>
</dbReference>
<keyword evidence="2" id="KW-1185">Reference proteome</keyword>
<proteinExistence type="predicted"/>
<dbReference type="EMBL" id="JAAGVY010000046">
    <property type="protein sequence ID" value="NEN25257.1"/>
    <property type="molecule type" value="Genomic_DNA"/>
</dbReference>
<dbReference type="RefSeq" id="WP_163286716.1">
    <property type="nucleotide sequence ID" value="NZ_JAAGVY010000046.1"/>
</dbReference>
<protein>
    <recommendedName>
        <fullName evidence="3">DNA polymerase III subunit delta</fullName>
    </recommendedName>
</protein>
<evidence type="ECO:0008006" key="3">
    <source>
        <dbReference type="Google" id="ProtNLM"/>
    </source>
</evidence>
<dbReference type="Gene3D" id="3.40.50.300">
    <property type="entry name" value="P-loop containing nucleotide triphosphate hydrolases"/>
    <property type="match status" value="1"/>
</dbReference>
<dbReference type="InterPro" id="IPR050238">
    <property type="entry name" value="DNA_Rep/Repair_Clamp_Loader"/>
</dbReference>
<sequence>MYFKEIIGQQAVKTHLIKTVKQGHVSHALLFTGGVGNGKLPLALAFAGYIFCENKSETDRCGKCAACKKMDVLGHPDLHFSFPFVKTTSIKTCNPQMREFISTVAKDPYLDLRDWELQIASENKKSIITADESNEIVKRLTLKSFAGGHKILIIWHADKLNPSAQNKLLKTLEEPEPKTLIILVTDSAEDLLPTINSRTQLVQCEHISDEVMANALVERFDTDRTNALNIARIADGDYAKAKKMVAANQSTSKYFELFSQWMRAAATNDYYKILTACDKISKLSRDEQQNFLEYGLQFFHQSILYAYVGKEQARFDNEAAGFAVKFAPFMVSNDLAGFHDILSDGHYMVKRNVNAHLLFMKMGSDMAKLFKTRTPQHNS</sequence>
<gene>
    <name evidence="1" type="ORF">G3O08_17305</name>
</gene>
<dbReference type="PANTHER" id="PTHR11669">
    <property type="entry name" value="REPLICATION FACTOR C / DNA POLYMERASE III GAMMA-TAU SUBUNIT"/>
    <property type="match status" value="1"/>
</dbReference>
<dbReference type="InterPro" id="IPR027417">
    <property type="entry name" value="P-loop_NTPase"/>
</dbReference>